<evidence type="ECO:0000313" key="4">
    <source>
        <dbReference type="Proteomes" id="UP000626109"/>
    </source>
</evidence>
<organism evidence="3 4">
    <name type="scientific">Polarella glacialis</name>
    <name type="common">Dinoflagellate</name>
    <dbReference type="NCBI Taxonomy" id="89957"/>
    <lineage>
        <taxon>Eukaryota</taxon>
        <taxon>Sar</taxon>
        <taxon>Alveolata</taxon>
        <taxon>Dinophyceae</taxon>
        <taxon>Suessiales</taxon>
        <taxon>Suessiaceae</taxon>
        <taxon>Polarella</taxon>
    </lineage>
</organism>
<proteinExistence type="predicted"/>
<dbReference type="PANTHER" id="PTHR32097">
    <property type="entry name" value="CAMP-BINDING PROTEIN 1-RELATED"/>
    <property type="match status" value="1"/>
</dbReference>
<feature type="domain" description="TerD" evidence="1">
    <location>
        <begin position="203"/>
        <end position="362"/>
    </location>
</feature>
<dbReference type="Pfam" id="PF02342">
    <property type="entry name" value="TerD"/>
    <property type="match status" value="2"/>
</dbReference>
<evidence type="ECO:0000259" key="1">
    <source>
        <dbReference type="Pfam" id="PF02342"/>
    </source>
</evidence>
<comment type="caution">
    <text evidence="3">The sequence shown here is derived from an EMBL/GenBank/DDBJ whole genome shotgun (WGS) entry which is preliminary data.</text>
</comment>
<dbReference type="Gene3D" id="2.60.60.30">
    <property type="entry name" value="sav2460 like domains"/>
    <property type="match status" value="2"/>
</dbReference>
<dbReference type="EMBL" id="CAJNNW010007045">
    <property type="protein sequence ID" value="CAE8648865.1"/>
    <property type="molecule type" value="Genomic_DNA"/>
</dbReference>
<accession>A0A813IDT5</accession>
<evidence type="ECO:0000313" key="2">
    <source>
        <dbReference type="EMBL" id="CAE8617238.1"/>
    </source>
</evidence>
<dbReference type="Proteomes" id="UP000626109">
    <property type="component" value="Unassembled WGS sequence"/>
</dbReference>
<evidence type="ECO:0000313" key="5">
    <source>
        <dbReference type="Proteomes" id="UP000654075"/>
    </source>
</evidence>
<dbReference type="OMA" id="KHTALVM"/>
<dbReference type="InterPro" id="IPR051324">
    <property type="entry name" value="Stress/Tellurium_Resist"/>
</dbReference>
<sequence length="443" mass="47664">MFAAGPRSAGAVRRIRINEDFPVQASKCGIALSWDQAQDGSRMVDLDLQGVVFNTAGKVVDAVYYNNMKALGRGLTHSGDETSGQKEGYDEAIWATLAALQPEVSLIVFVVACYRGGRIADAINGKVHILQDRQEVADFTLSDFGGQAAIIGSLRRVGSTWAFRVAACPVSHGQHFIDILEPSIGGLVREFIPSAPKKLKAAFAMDKGAVVDLPMSSSLHSTFAGLGWDVTMGEVDLDVSAVMLDSNCRELDCVFFGNVEAKGITHSGDNVTGKGAGDDEVITLDLVSIPAQVDQVMFIINIYSLGKDFSQVASPYCRLVSLDGDEFCRYELKEAGKEQALVMARLFREPGDLRWGFQAMGIPCPGRTYKDSLPYILQQARARPRQSAAADASRPPVPVMSRTPTVGFANALSLLEPVPLRCEAILMESAPVESVCSNGCTTM</sequence>
<dbReference type="InterPro" id="IPR003325">
    <property type="entry name" value="TerD"/>
</dbReference>
<dbReference type="OrthoDB" id="443958at2759"/>
<protein>
    <recommendedName>
        <fullName evidence="1">TerD domain-containing protein</fullName>
    </recommendedName>
</protein>
<dbReference type="CDD" id="cd06974">
    <property type="entry name" value="TerD_like"/>
    <property type="match status" value="2"/>
</dbReference>
<dbReference type="AlphaFoldDB" id="A0A813IDT5"/>
<evidence type="ECO:0000313" key="3">
    <source>
        <dbReference type="EMBL" id="CAE8648865.1"/>
    </source>
</evidence>
<keyword evidence="5" id="KW-1185">Reference proteome</keyword>
<feature type="domain" description="TerD" evidence="1">
    <location>
        <begin position="24"/>
        <end position="167"/>
    </location>
</feature>
<dbReference type="PANTHER" id="PTHR32097:SF17">
    <property type="entry name" value="CAMP-BINDING PROTEIN 1-RELATED"/>
    <property type="match status" value="1"/>
</dbReference>
<gene>
    <name evidence="2" type="ORF">PGLA1383_LOCUS34901</name>
    <name evidence="3" type="ORF">PGLA2088_LOCUS6942</name>
</gene>
<dbReference type="Proteomes" id="UP000654075">
    <property type="component" value="Unassembled WGS sequence"/>
</dbReference>
<name>A0A813IDT5_POLGL</name>
<reference evidence="3" key="1">
    <citation type="submission" date="2021-02" db="EMBL/GenBank/DDBJ databases">
        <authorList>
            <person name="Dougan E. K."/>
            <person name="Rhodes N."/>
            <person name="Thang M."/>
            <person name="Chan C."/>
        </authorList>
    </citation>
    <scope>NUCLEOTIDE SEQUENCE</scope>
</reference>
<dbReference type="EMBL" id="CAJNNV010026105">
    <property type="protein sequence ID" value="CAE8617238.1"/>
    <property type="molecule type" value="Genomic_DNA"/>
</dbReference>